<dbReference type="AlphaFoldDB" id="A0A0D5YV21"/>
<dbReference type="OrthoDB" id="1489185at2"/>
<keyword evidence="2" id="KW-1185">Reference proteome</keyword>
<evidence type="ECO:0000313" key="1">
    <source>
        <dbReference type="EMBL" id="AKA35749.1"/>
    </source>
</evidence>
<organism evidence="1 2">
    <name type="scientific">Flagellimonas lutaonensis</name>
    <dbReference type="NCBI Taxonomy" id="516051"/>
    <lineage>
        <taxon>Bacteria</taxon>
        <taxon>Pseudomonadati</taxon>
        <taxon>Bacteroidota</taxon>
        <taxon>Flavobacteriia</taxon>
        <taxon>Flavobacteriales</taxon>
        <taxon>Flavobacteriaceae</taxon>
        <taxon>Flagellimonas</taxon>
    </lineage>
</organism>
<sequence length="387" mass="42965">MKQFLNIAFLLGVTLTYAQTALYNSGNLRVHSTGQMGFHTDLVNNGTFDANQGLVGFYGVAPIRVSGAFPTQFQDMEIMVANGLLLDTPMGVTNNANFIDGDIITPKNIIDVYFEFMDDAFFTGENDLAKVNGFAAVSNKQFFSFPVGDEDQLRPLVMDSDRTNELARCAYFFENPSNPTSLPERFDIDDKVRDIGGISSNEFWVLQGSVPSTVTISWNPRSNLTALATLPEDLVVVGYNIAARQWVVLGNTAFGGDIQQGFITSEKFLPNDFAAITFGTVPLPTDTFAVNNPTLGNYFLSPDGDGINDFLVIEGMEASPNNSLRIFNRFGQMVYEKFNYTNEFNGFSNLDNLVINREIGLPEGVYFYLVTLDDLELEYQGFLFLNR</sequence>
<dbReference type="KEGG" id="mlt:VC82_2155"/>
<gene>
    <name evidence="1" type="ORF">VC82_2155</name>
</gene>
<dbReference type="PATRIC" id="fig|516051.4.peg.2220"/>
<evidence type="ECO:0000313" key="2">
    <source>
        <dbReference type="Proteomes" id="UP000032726"/>
    </source>
</evidence>
<evidence type="ECO:0008006" key="3">
    <source>
        <dbReference type="Google" id="ProtNLM"/>
    </source>
</evidence>
<dbReference type="EMBL" id="CP011071">
    <property type="protein sequence ID" value="AKA35749.1"/>
    <property type="molecule type" value="Genomic_DNA"/>
</dbReference>
<proteinExistence type="predicted"/>
<protein>
    <recommendedName>
        <fullName evidence="3">Gliding motility-associated C-terminal domain-containing protein</fullName>
    </recommendedName>
</protein>
<name>A0A0D5YV21_9FLAO</name>
<accession>A0A0D5YV21</accession>
<dbReference type="Pfam" id="PF13585">
    <property type="entry name" value="CHU_C"/>
    <property type="match status" value="1"/>
</dbReference>
<dbReference type="STRING" id="516051.VC82_2155"/>
<reference evidence="1 2" key="1">
    <citation type="submission" date="2015-03" db="EMBL/GenBank/DDBJ databases">
        <title>Complete genome sequence of Muricauda lutaonensis CC-HSB-11T, isolated from a coastal hot spring.</title>
        <authorList>
            <person name="Kim K.M."/>
        </authorList>
    </citation>
    <scope>NUCLEOTIDE SEQUENCE [LARGE SCALE GENOMIC DNA]</scope>
    <source>
        <strain evidence="1 2">CC-HSB-11</strain>
    </source>
</reference>
<dbReference type="HOGENOM" id="CLU_723062_0_0_10"/>
<dbReference type="NCBIfam" id="TIGR04131">
    <property type="entry name" value="Bac_Flav_CTERM"/>
    <property type="match status" value="1"/>
</dbReference>
<dbReference type="RefSeq" id="WP_045802370.1">
    <property type="nucleotide sequence ID" value="NZ_CP011071.1"/>
</dbReference>
<dbReference type="Proteomes" id="UP000032726">
    <property type="component" value="Chromosome"/>
</dbReference>
<dbReference type="InterPro" id="IPR026341">
    <property type="entry name" value="T9SS_type_B"/>
</dbReference>